<gene>
    <name evidence="1" type="ORF">HS088_TW03G00998</name>
</gene>
<accession>A0A7J7DWJ2</accession>
<protein>
    <submittedName>
        <fullName evidence="1">Uncharacterized protein</fullName>
    </submittedName>
</protein>
<reference evidence="1 2" key="1">
    <citation type="journal article" date="2020" name="Nat. Commun.">
        <title>Genome of Tripterygium wilfordii and identification of cytochrome P450 involved in triptolide biosynthesis.</title>
        <authorList>
            <person name="Tu L."/>
            <person name="Su P."/>
            <person name="Zhang Z."/>
            <person name="Gao L."/>
            <person name="Wang J."/>
            <person name="Hu T."/>
            <person name="Zhou J."/>
            <person name="Zhang Y."/>
            <person name="Zhao Y."/>
            <person name="Liu Y."/>
            <person name="Song Y."/>
            <person name="Tong Y."/>
            <person name="Lu Y."/>
            <person name="Yang J."/>
            <person name="Xu C."/>
            <person name="Jia M."/>
            <person name="Peters R.J."/>
            <person name="Huang L."/>
            <person name="Gao W."/>
        </authorList>
    </citation>
    <scope>NUCLEOTIDE SEQUENCE [LARGE SCALE GENOMIC DNA]</scope>
    <source>
        <strain evidence="2">cv. XIE 37</strain>
        <tissue evidence="1">Leaf</tissue>
    </source>
</reference>
<sequence>MNVEEQREKPSVQSVSKSFASSVRLNGMLDSDAKRVETGMMFCLVSSWKRRNGEDVLIVVTVLSGFMVVLLSNADAKPNFAIIAGKSSQHCTTDVGAVLSSKFIRVVETISYSLLPLLSSFCLCS</sequence>
<comment type="caution">
    <text evidence="1">The sequence shown here is derived from an EMBL/GenBank/DDBJ whole genome shotgun (WGS) entry which is preliminary data.</text>
</comment>
<name>A0A7J7DWJ2_TRIWF</name>
<proteinExistence type="predicted"/>
<dbReference type="Proteomes" id="UP000593562">
    <property type="component" value="Unassembled WGS sequence"/>
</dbReference>
<organism evidence="1 2">
    <name type="scientific">Tripterygium wilfordii</name>
    <name type="common">Thunder God vine</name>
    <dbReference type="NCBI Taxonomy" id="458696"/>
    <lineage>
        <taxon>Eukaryota</taxon>
        <taxon>Viridiplantae</taxon>
        <taxon>Streptophyta</taxon>
        <taxon>Embryophyta</taxon>
        <taxon>Tracheophyta</taxon>
        <taxon>Spermatophyta</taxon>
        <taxon>Magnoliopsida</taxon>
        <taxon>eudicotyledons</taxon>
        <taxon>Gunneridae</taxon>
        <taxon>Pentapetalae</taxon>
        <taxon>rosids</taxon>
        <taxon>fabids</taxon>
        <taxon>Celastrales</taxon>
        <taxon>Celastraceae</taxon>
        <taxon>Tripterygium</taxon>
    </lineage>
</organism>
<dbReference type="EMBL" id="JAAARO010000003">
    <property type="protein sequence ID" value="KAF5750659.1"/>
    <property type="molecule type" value="Genomic_DNA"/>
</dbReference>
<evidence type="ECO:0000313" key="1">
    <source>
        <dbReference type="EMBL" id="KAF5750659.1"/>
    </source>
</evidence>
<evidence type="ECO:0000313" key="2">
    <source>
        <dbReference type="Proteomes" id="UP000593562"/>
    </source>
</evidence>
<dbReference type="AlphaFoldDB" id="A0A7J7DWJ2"/>
<keyword evidence="2" id="KW-1185">Reference proteome</keyword>
<dbReference type="InParanoid" id="A0A7J7DWJ2"/>